<dbReference type="EMBL" id="JAPEUV010000021">
    <property type="protein sequence ID" value="KAJ4339622.1"/>
    <property type="molecule type" value="Genomic_DNA"/>
</dbReference>
<accession>A0A9W8X2V0</accession>
<dbReference type="OrthoDB" id="10624636at2759"/>
<organism evidence="2 3">
    <name type="scientific">Didymella glomerata</name>
    <dbReference type="NCBI Taxonomy" id="749621"/>
    <lineage>
        <taxon>Eukaryota</taxon>
        <taxon>Fungi</taxon>
        <taxon>Dikarya</taxon>
        <taxon>Ascomycota</taxon>
        <taxon>Pezizomycotina</taxon>
        <taxon>Dothideomycetes</taxon>
        <taxon>Pleosporomycetidae</taxon>
        <taxon>Pleosporales</taxon>
        <taxon>Pleosporineae</taxon>
        <taxon>Didymellaceae</taxon>
        <taxon>Didymella</taxon>
    </lineage>
</organism>
<evidence type="ECO:0000256" key="1">
    <source>
        <dbReference type="SAM" id="MobiDB-lite"/>
    </source>
</evidence>
<feature type="compositionally biased region" description="Basic and acidic residues" evidence="1">
    <location>
        <begin position="198"/>
        <end position="209"/>
    </location>
</feature>
<gene>
    <name evidence="2" type="ORF">N0V87_003063</name>
</gene>
<dbReference type="AlphaFoldDB" id="A0A9W8X2V0"/>
<evidence type="ECO:0000313" key="2">
    <source>
        <dbReference type="EMBL" id="KAJ4339622.1"/>
    </source>
</evidence>
<reference evidence="2" key="1">
    <citation type="submission" date="2022-10" db="EMBL/GenBank/DDBJ databases">
        <title>Tapping the CABI collections for fungal endophytes: first genome assemblies for Collariella, Neodidymelliopsis, Ascochyta clinopodiicola, Didymella pomorum, Didymosphaeria variabile, Neocosmospora piperis and Neocucurbitaria cava.</title>
        <authorList>
            <person name="Hill R."/>
        </authorList>
    </citation>
    <scope>NUCLEOTIDE SEQUENCE</scope>
    <source>
        <strain evidence="2">IMI 360193</strain>
    </source>
</reference>
<feature type="compositionally biased region" description="Polar residues" evidence="1">
    <location>
        <begin position="109"/>
        <end position="128"/>
    </location>
</feature>
<feature type="compositionally biased region" description="Polar residues" evidence="1">
    <location>
        <begin position="72"/>
        <end position="82"/>
    </location>
</feature>
<feature type="region of interest" description="Disordered" evidence="1">
    <location>
        <begin position="257"/>
        <end position="331"/>
    </location>
</feature>
<name>A0A9W8X2V0_9PLEO</name>
<feature type="compositionally biased region" description="Polar residues" evidence="1">
    <location>
        <begin position="308"/>
        <end position="322"/>
    </location>
</feature>
<sequence>MAHASTKAQPGGKTPQSAAKSDAHNEQKGSGCQRLATDDSHQNQKPVSAKGTSTFEGAVAGSNVRQGFHIFGTSQPSNNSNHLAEKLNTHVSPTDTAPSIGQDFETESAAWSTRQAELQSPPQDSSAAHTFDQLNDFGAVDNDRASLDFDDDFAYLAAYNAAHPLLEDASFQSAALPNDALLYDGTMEASTHFNAARDQEAFSSHRREVMSFSQSPPSTSYNSSSGAKSSLSAESSSYVHYFQNVNDQTDFSEFMQDHSEGQTASVSAATKRAFQAAHSDDQDQSSVSSRRKRERRNEPSMCEGPDNVSVNSILRGNTARRSSNGRDPRRS</sequence>
<protein>
    <submittedName>
        <fullName evidence="2">Uncharacterized protein</fullName>
    </submittedName>
</protein>
<dbReference type="Proteomes" id="UP001140562">
    <property type="component" value="Unassembled WGS sequence"/>
</dbReference>
<proteinExistence type="predicted"/>
<feature type="compositionally biased region" description="Low complexity" evidence="1">
    <location>
        <begin position="211"/>
        <end position="229"/>
    </location>
</feature>
<comment type="caution">
    <text evidence="2">The sequence shown here is derived from an EMBL/GenBank/DDBJ whole genome shotgun (WGS) entry which is preliminary data.</text>
</comment>
<evidence type="ECO:0000313" key="3">
    <source>
        <dbReference type="Proteomes" id="UP001140562"/>
    </source>
</evidence>
<feature type="region of interest" description="Disordered" evidence="1">
    <location>
        <begin position="1"/>
        <end position="129"/>
    </location>
</feature>
<keyword evidence="3" id="KW-1185">Reference proteome</keyword>
<feature type="compositionally biased region" description="Polar residues" evidence="1">
    <location>
        <begin position="89"/>
        <end position="99"/>
    </location>
</feature>
<feature type="compositionally biased region" description="Polar residues" evidence="1">
    <location>
        <begin position="43"/>
        <end position="55"/>
    </location>
</feature>
<feature type="region of interest" description="Disordered" evidence="1">
    <location>
        <begin position="198"/>
        <end position="229"/>
    </location>
</feature>